<reference evidence="2" key="1">
    <citation type="journal article" date="2021" name="J Fungi (Basel)">
        <title>Virulence traits and population genomics of the black yeast Aureobasidium melanogenum.</title>
        <authorList>
            <person name="Cernosa A."/>
            <person name="Sun X."/>
            <person name="Gostincar C."/>
            <person name="Fang C."/>
            <person name="Gunde-Cimerman N."/>
            <person name="Song Z."/>
        </authorList>
    </citation>
    <scope>NUCLEOTIDE SEQUENCE</scope>
    <source>
        <strain evidence="2">EXF-9298</strain>
    </source>
</reference>
<dbReference type="EMBL" id="JAHFXS010008497">
    <property type="protein sequence ID" value="KAG9920605.1"/>
    <property type="molecule type" value="Genomic_DNA"/>
</dbReference>
<dbReference type="AlphaFoldDB" id="A0A9P8JF56"/>
<accession>A0A9P8JF56</accession>
<evidence type="ECO:0000256" key="1">
    <source>
        <dbReference type="SAM" id="MobiDB-lite"/>
    </source>
</evidence>
<name>A0A9P8JF56_AURME</name>
<protein>
    <submittedName>
        <fullName evidence="2">Uncharacterized protein</fullName>
    </submittedName>
</protein>
<feature type="non-terminal residue" evidence="2">
    <location>
        <position position="87"/>
    </location>
</feature>
<sequence>MDYLKRTFLGKDDRDFMHAVVPLPSERRLSNEVKPEEQLTNVKTENGSIGEKSTHSQNSGRSTTTLESLRAEVNSDIEADGHNTAYD</sequence>
<evidence type="ECO:0000313" key="3">
    <source>
        <dbReference type="Proteomes" id="UP000729357"/>
    </source>
</evidence>
<evidence type="ECO:0000313" key="2">
    <source>
        <dbReference type="EMBL" id="KAG9920605.1"/>
    </source>
</evidence>
<feature type="compositionally biased region" description="Basic and acidic residues" evidence="1">
    <location>
        <begin position="27"/>
        <end position="37"/>
    </location>
</feature>
<feature type="region of interest" description="Disordered" evidence="1">
    <location>
        <begin position="27"/>
        <end position="87"/>
    </location>
</feature>
<feature type="compositionally biased region" description="Polar residues" evidence="1">
    <location>
        <begin position="55"/>
        <end position="67"/>
    </location>
</feature>
<dbReference type="Proteomes" id="UP000729357">
    <property type="component" value="Unassembled WGS sequence"/>
</dbReference>
<keyword evidence="3" id="KW-1185">Reference proteome</keyword>
<reference evidence="2" key="2">
    <citation type="submission" date="2021-08" db="EMBL/GenBank/DDBJ databases">
        <authorList>
            <person name="Gostincar C."/>
            <person name="Sun X."/>
            <person name="Song Z."/>
            <person name="Gunde-Cimerman N."/>
        </authorList>
    </citation>
    <scope>NUCLEOTIDE SEQUENCE</scope>
    <source>
        <strain evidence="2">EXF-9298</strain>
    </source>
</reference>
<feature type="compositionally biased region" description="Polar residues" evidence="1">
    <location>
        <begin position="38"/>
        <end position="47"/>
    </location>
</feature>
<organism evidence="2 3">
    <name type="scientific">Aureobasidium melanogenum</name>
    <name type="common">Aureobasidium pullulans var. melanogenum</name>
    <dbReference type="NCBI Taxonomy" id="46634"/>
    <lineage>
        <taxon>Eukaryota</taxon>
        <taxon>Fungi</taxon>
        <taxon>Dikarya</taxon>
        <taxon>Ascomycota</taxon>
        <taxon>Pezizomycotina</taxon>
        <taxon>Dothideomycetes</taxon>
        <taxon>Dothideomycetidae</taxon>
        <taxon>Dothideales</taxon>
        <taxon>Saccotheciaceae</taxon>
        <taxon>Aureobasidium</taxon>
    </lineage>
</organism>
<comment type="caution">
    <text evidence="2">The sequence shown here is derived from an EMBL/GenBank/DDBJ whole genome shotgun (WGS) entry which is preliminary data.</text>
</comment>
<proteinExistence type="predicted"/>
<gene>
    <name evidence="2" type="ORF">KCU98_g22308</name>
</gene>